<dbReference type="PROSITE" id="PS51562">
    <property type="entry name" value="RNA_CAP0_MT"/>
    <property type="match status" value="1"/>
</dbReference>
<name>A9NUG9_PICSI</name>
<evidence type="ECO:0000256" key="8">
    <source>
        <dbReference type="SAM" id="MobiDB-lite"/>
    </source>
</evidence>
<evidence type="ECO:0000259" key="9">
    <source>
        <dbReference type="PROSITE" id="PS51562"/>
    </source>
</evidence>
<feature type="region of interest" description="Disordered" evidence="8">
    <location>
        <begin position="404"/>
        <end position="469"/>
    </location>
</feature>
<dbReference type="InterPro" id="IPR029063">
    <property type="entry name" value="SAM-dependent_MTases_sf"/>
</dbReference>
<dbReference type="InterPro" id="IPR004971">
    <property type="entry name" value="mRNA_G-N7_MeTrfase_dom"/>
</dbReference>
<dbReference type="EC" id="2.1.1.56" evidence="1"/>
<dbReference type="PANTHER" id="PTHR12189:SF3">
    <property type="entry name" value="MRNA (GUANINE-N(7))-METHYLTRANSFERASE"/>
    <property type="match status" value="1"/>
</dbReference>
<dbReference type="GO" id="GO:0003723">
    <property type="term" value="F:RNA binding"/>
    <property type="evidence" value="ECO:0007669"/>
    <property type="project" value="UniProtKB-KW"/>
</dbReference>
<dbReference type="Gene3D" id="3.40.50.150">
    <property type="entry name" value="Vaccinia Virus protein VP39"/>
    <property type="match status" value="1"/>
</dbReference>
<feature type="region of interest" description="Disordered" evidence="8">
    <location>
        <begin position="292"/>
        <end position="312"/>
    </location>
</feature>
<feature type="compositionally biased region" description="Basic and acidic residues" evidence="8">
    <location>
        <begin position="515"/>
        <end position="539"/>
    </location>
</feature>
<dbReference type="GO" id="GO:0005634">
    <property type="term" value="C:nucleus"/>
    <property type="evidence" value="ECO:0007669"/>
    <property type="project" value="TreeGrafter"/>
</dbReference>
<feature type="compositionally biased region" description="Basic and acidic residues" evidence="8">
    <location>
        <begin position="547"/>
        <end position="564"/>
    </location>
</feature>
<dbReference type="EMBL" id="EF084971">
    <property type="protein sequence ID" value="ABK24280.1"/>
    <property type="molecule type" value="mRNA"/>
</dbReference>
<evidence type="ECO:0000256" key="5">
    <source>
        <dbReference type="ARBA" id="ARBA00022884"/>
    </source>
</evidence>
<evidence type="ECO:0000256" key="2">
    <source>
        <dbReference type="ARBA" id="ARBA00022603"/>
    </source>
</evidence>
<keyword evidence="5" id="KW-0694">RNA-binding</keyword>
<protein>
    <recommendedName>
        <fullName evidence="1">mRNA (guanine-N(7))-methyltransferase</fullName>
        <ecNumber evidence="1">2.1.1.56</ecNumber>
    </recommendedName>
</protein>
<dbReference type="AlphaFoldDB" id="A9NUG9"/>
<dbReference type="Pfam" id="PF03291">
    <property type="entry name" value="mRNA_G-N7_MeTrfase"/>
    <property type="match status" value="1"/>
</dbReference>
<organism evidence="10">
    <name type="scientific">Picea sitchensis</name>
    <name type="common">Sitka spruce</name>
    <name type="synonym">Pinus sitchensis</name>
    <dbReference type="NCBI Taxonomy" id="3332"/>
    <lineage>
        <taxon>Eukaryota</taxon>
        <taxon>Viridiplantae</taxon>
        <taxon>Streptophyta</taxon>
        <taxon>Embryophyta</taxon>
        <taxon>Tracheophyta</taxon>
        <taxon>Spermatophyta</taxon>
        <taxon>Pinopsida</taxon>
        <taxon>Pinidae</taxon>
        <taxon>Conifers I</taxon>
        <taxon>Pinales</taxon>
        <taxon>Pinaceae</taxon>
        <taxon>Picea</taxon>
    </lineage>
</organism>
<keyword evidence="3" id="KW-0808">Transferase</keyword>
<comment type="catalytic activity">
    <reaction evidence="7">
        <text>a 5'-end (5'-triphosphoguanosine)-ribonucleoside in mRNA + S-adenosyl-L-methionine = a 5'-end (N(7)-methyl 5'-triphosphoguanosine)-ribonucleoside in mRNA + S-adenosyl-L-homocysteine</text>
        <dbReference type="Rhea" id="RHEA:67008"/>
        <dbReference type="Rhea" id="RHEA-COMP:17166"/>
        <dbReference type="Rhea" id="RHEA-COMP:17167"/>
        <dbReference type="ChEBI" id="CHEBI:57856"/>
        <dbReference type="ChEBI" id="CHEBI:59789"/>
        <dbReference type="ChEBI" id="CHEBI:156461"/>
        <dbReference type="ChEBI" id="CHEBI:167617"/>
        <dbReference type="EC" id="2.1.1.56"/>
    </reaction>
</comment>
<dbReference type="InterPro" id="IPR039753">
    <property type="entry name" value="RG7MT1"/>
</dbReference>
<dbReference type="OMA" id="PFGMKYQ"/>
<sequence length="652" mass="73769">MAWSGAAWSGSVHTRLHEFVKISLMKILVDPYATVCDLYCGCGADTEKWAQAQIGQYIGIDLSASALSEARDQWEYHRRPYPADFYELDPCVENLESYLPDKYIPTDIVCCLRHLQDCFASEEQAKSLLQNVASLLKPGGYFFGITADSSTIWSKYQKAVEGAIKAGNLKVNGMLPRVRTDQYVITFEDDRFTPFGMKYQIQFSEGLPSQTQLLVHFPSLIRLATEVGLECIEIQNMLEFYEDYRIQFTGILQITCGNLLDNKVRLPHRTHDLLSLFTTFIFRKPDHYATGPMSTPSFTTEDRAHQESSDPMADPFPEFAAGHSHDTPLLDSKDQIQMKQSHLLDATSTTGAIPSNSYTLLSNPRLTYDGHFHGDPVISQKKGDDAERLVDSAVCEKPGISEDELLSHADVSPQRELSSGQNGRGKRSSHLTRTNVRFDFPESHDDNSGNISPENCLGPETNNDKKPVEVKCYSRSNGNQRRYSEGRTQTSVNTPQEFETAFQHNTSAQQGNDLPHLRSENKYSSEKRSNSNSRDKRDILMGSHQAFRYDSRSGYDEGEHGSHNERHHTSRSYYKDGGNRIPRNMHPTREGEKIVDQKRQTIEEIGEQSDVETKNQNLPSILGPGPTELRFQQPNDNEQDLNDCRQNERSLD</sequence>
<keyword evidence="6" id="KW-0507">mRNA processing</keyword>
<dbReference type="PANTHER" id="PTHR12189">
    <property type="entry name" value="MRNA GUANINE-7- METHYLTRANSFERASE"/>
    <property type="match status" value="1"/>
</dbReference>
<accession>A9NUG9</accession>
<dbReference type="CDD" id="cd02440">
    <property type="entry name" value="AdoMet_MTases"/>
    <property type="match status" value="1"/>
</dbReference>
<dbReference type="SUPFAM" id="SSF53335">
    <property type="entry name" value="S-adenosyl-L-methionine-dependent methyltransferases"/>
    <property type="match status" value="1"/>
</dbReference>
<evidence type="ECO:0000256" key="4">
    <source>
        <dbReference type="ARBA" id="ARBA00022691"/>
    </source>
</evidence>
<evidence type="ECO:0000256" key="7">
    <source>
        <dbReference type="ARBA" id="ARBA00044712"/>
    </source>
</evidence>
<feature type="compositionally biased region" description="Basic and acidic residues" evidence="8">
    <location>
        <begin position="587"/>
        <end position="602"/>
    </location>
</feature>
<keyword evidence="4" id="KW-0949">S-adenosyl-L-methionine</keyword>
<keyword evidence="2" id="KW-0489">Methyltransferase</keyword>
<feature type="domain" description="MRNA cap 0 methyltransferase" evidence="9">
    <location>
        <begin position="8"/>
        <end position="285"/>
    </location>
</feature>
<dbReference type="GO" id="GO:0004482">
    <property type="term" value="F:mRNA 5'-cap (guanine-N7-)-methyltransferase activity"/>
    <property type="evidence" value="ECO:0007669"/>
    <property type="project" value="UniProtKB-EC"/>
</dbReference>
<evidence type="ECO:0000256" key="1">
    <source>
        <dbReference type="ARBA" id="ARBA00011926"/>
    </source>
</evidence>
<keyword evidence="6" id="KW-0506">mRNA capping</keyword>
<reference evidence="10" key="1">
    <citation type="journal article" date="2008" name="BMC Genomics">
        <title>A conifer genomics resource of 200,000 spruce (Picea spp.) ESTs and 6,464 high-quality, sequence-finished full-length cDNAs for Sitka spruce (Picea sitchensis).</title>
        <authorList>
            <person name="Ralph S.G."/>
            <person name="Chun H.J."/>
            <person name="Kolosova N."/>
            <person name="Cooper D."/>
            <person name="Oddy C."/>
            <person name="Ritland C.E."/>
            <person name="Kirkpatrick R."/>
            <person name="Moore R."/>
            <person name="Barber S."/>
            <person name="Holt R.A."/>
            <person name="Jones S.J."/>
            <person name="Marra M.A."/>
            <person name="Douglas C.J."/>
            <person name="Ritland K."/>
            <person name="Bohlmann J."/>
        </authorList>
    </citation>
    <scope>NUCLEOTIDE SEQUENCE</scope>
    <source>
        <tissue evidence="10">Green portion of the leader tissue</tissue>
    </source>
</reference>
<evidence type="ECO:0000256" key="3">
    <source>
        <dbReference type="ARBA" id="ARBA00022679"/>
    </source>
</evidence>
<evidence type="ECO:0000256" key="6">
    <source>
        <dbReference type="ARBA" id="ARBA00023042"/>
    </source>
</evidence>
<proteinExistence type="evidence at transcript level"/>
<feature type="region of interest" description="Disordered" evidence="8">
    <location>
        <begin position="505"/>
        <end position="652"/>
    </location>
</feature>
<feature type="compositionally biased region" description="Basic and acidic residues" evidence="8">
    <location>
        <begin position="642"/>
        <end position="652"/>
    </location>
</feature>
<evidence type="ECO:0000313" key="10">
    <source>
        <dbReference type="EMBL" id="ABK24280.1"/>
    </source>
</evidence>